<proteinExistence type="predicted"/>
<dbReference type="RefSeq" id="WP_192461594.1">
    <property type="nucleotide sequence ID" value="NZ_JACYFJ010000002.1"/>
</dbReference>
<feature type="transmembrane region" description="Helical" evidence="2">
    <location>
        <begin position="61"/>
        <end position="79"/>
    </location>
</feature>
<protein>
    <submittedName>
        <fullName evidence="3">Uncharacterized protein</fullName>
    </submittedName>
</protein>
<name>A0ABV8JVM8_9FLAO</name>
<keyword evidence="2" id="KW-1133">Transmembrane helix</keyword>
<keyword evidence="2" id="KW-0472">Membrane</keyword>
<comment type="caution">
    <text evidence="3">The sequence shown here is derived from an EMBL/GenBank/DDBJ whole genome shotgun (WGS) entry which is preliminary data.</text>
</comment>
<evidence type="ECO:0000256" key="2">
    <source>
        <dbReference type="SAM" id="Phobius"/>
    </source>
</evidence>
<reference evidence="4" key="1">
    <citation type="journal article" date="2019" name="Int. J. Syst. Evol. Microbiol.">
        <title>The Global Catalogue of Microorganisms (GCM) 10K type strain sequencing project: providing services to taxonomists for standard genome sequencing and annotation.</title>
        <authorList>
            <consortium name="The Broad Institute Genomics Platform"/>
            <consortium name="The Broad Institute Genome Sequencing Center for Infectious Disease"/>
            <person name="Wu L."/>
            <person name="Ma J."/>
        </authorList>
    </citation>
    <scope>NUCLEOTIDE SEQUENCE [LARGE SCALE GENOMIC DNA]</scope>
    <source>
        <strain evidence="4">CECT 7477</strain>
    </source>
</reference>
<dbReference type="Proteomes" id="UP001595814">
    <property type="component" value="Unassembled WGS sequence"/>
</dbReference>
<sequence length="219" mass="25779">MSEKRKIRTRLIIEGLIAFFLAVTPLIFYFYKYIPTTPQGTWTVLWLEFTDNGYKDVATAFYFYVGKLVPLSLLIIWFITCKQWWYHAILIPIAMYSFQLYSVLSEDITKIDENEIMYLLGVCMVVIPIVYFIRIKLVDKYVHGIDLEAMEAELHELKLKQAEDQAKKLKKSDFSSESKGEVIPPSISEEIDERLSTHNINSKFKRFQGQLNNWLHLKF</sequence>
<feature type="transmembrane region" description="Helical" evidence="2">
    <location>
        <begin position="12"/>
        <end position="31"/>
    </location>
</feature>
<organism evidence="3 4">
    <name type="scientific">Euzebyella saccharophila</name>
    <dbReference type="NCBI Taxonomy" id="679664"/>
    <lineage>
        <taxon>Bacteria</taxon>
        <taxon>Pseudomonadati</taxon>
        <taxon>Bacteroidota</taxon>
        <taxon>Flavobacteriia</taxon>
        <taxon>Flavobacteriales</taxon>
        <taxon>Flavobacteriaceae</taxon>
        <taxon>Euzebyella</taxon>
    </lineage>
</organism>
<keyword evidence="1" id="KW-0175">Coiled coil</keyword>
<feature type="transmembrane region" description="Helical" evidence="2">
    <location>
        <begin position="116"/>
        <end position="133"/>
    </location>
</feature>
<evidence type="ECO:0000313" key="4">
    <source>
        <dbReference type="Proteomes" id="UP001595814"/>
    </source>
</evidence>
<evidence type="ECO:0000256" key="1">
    <source>
        <dbReference type="SAM" id="Coils"/>
    </source>
</evidence>
<dbReference type="EMBL" id="JBHSAW010000010">
    <property type="protein sequence ID" value="MFC4096859.1"/>
    <property type="molecule type" value="Genomic_DNA"/>
</dbReference>
<gene>
    <name evidence="3" type="ORF">ACFOUT_13300</name>
</gene>
<keyword evidence="4" id="KW-1185">Reference proteome</keyword>
<feature type="coiled-coil region" evidence="1">
    <location>
        <begin position="145"/>
        <end position="172"/>
    </location>
</feature>
<accession>A0ABV8JVM8</accession>
<keyword evidence="2" id="KW-0812">Transmembrane</keyword>
<evidence type="ECO:0000313" key="3">
    <source>
        <dbReference type="EMBL" id="MFC4096859.1"/>
    </source>
</evidence>
<feature type="transmembrane region" description="Helical" evidence="2">
    <location>
        <begin position="84"/>
        <end position="104"/>
    </location>
</feature>